<keyword evidence="2" id="KW-1185">Reference proteome</keyword>
<name>A0A506PQX4_9FLAO</name>
<dbReference type="EMBL" id="VHIQ01000001">
    <property type="protein sequence ID" value="TPV35605.1"/>
    <property type="molecule type" value="Genomic_DNA"/>
</dbReference>
<protein>
    <recommendedName>
        <fullName evidence="3">Lipoprotein</fullName>
    </recommendedName>
</protein>
<proteinExistence type="predicted"/>
<gene>
    <name evidence="1" type="ORF">FJ651_01460</name>
</gene>
<accession>A0A506PQX4</accession>
<dbReference type="PROSITE" id="PS51257">
    <property type="entry name" value="PROKAR_LIPOPROTEIN"/>
    <property type="match status" value="1"/>
</dbReference>
<dbReference type="RefSeq" id="WP_140988615.1">
    <property type="nucleotide sequence ID" value="NZ_VHIQ01000001.1"/>
</dbReference>
<dbReference type="AlphaFoldDB" id="A0A506PQX4"/>
<dbReference type="Proteomes" id="UP000317332">
    <property type="component" value="Unassembled WGS sequence"/>
</dbReference>
<evidence type="ECO:0008006" key="3">
    <source>
        <dbReference type="Google" id="ProtNLM"/>
    </source>
</evidence>
<sequence>MSNKVSVIVIFFLLLFQSCSSVKVVNAWKAESDRINEFKKKNVLVIARTADDNARMAFEREIAEQLRAKGIKATESFTKAPKIYPNREITEERVAFIKEIMGYEGFDAVVITVIKDKQQTTSTTQNGVYFGASYSNFYPAHYGSFYNYYSVPYAYGSYYDSFGGYVPIGGTSTKTYTKYVLETVAYNLDQSADDQIVAIVTTNLDDPNNAAKTAKKYVDEIMKSLE</sequence>
<reference evidence="1 2" key="1">
    <citation type="submission" date="2019-06" db="EMBL/GenBank/DDBJ databases">
        <title>Flavobacteriaceae Paucihalobacterium erythroidium CWB-1, complete genome.</title>
        <authorList>
            <person name="Wu S."/>
        </authorList>
    </citation>
    <scope>NUCLEOTIDE SEQUENCE [LARGE SCALE GENOMIC DNA]</scope>
    <source>
        <strain evidence="1 2">CWB-1</strain>
    </source>
</reference>
<evidence type="ECO:0000313" key="2">
    <source>
        <dbReference type="Proteomes" id="UP000317332"/>
    </source>
</evidence>
<evidence type="ECO:0000313" key="1">
    <source>
        <dbReference type="EMBL" id="TPV35605.1"/>
    </source>
</evidence>
<comment type="caution">
    <text evidence="1">The sequence shown here is derived from an EMBL/GenBank/DDBJ whole genome shotgun (WGS) entry which is preliminary data.</text>
</comment>
<dbReference type="OrthoDB" id="1454323at2"/>
<organism evidence="1 2">
    <name type="scientific">Paucihalobacter ruber</name>
    <dbReference type="NCBI Taxonomy" id="2567861"/>
    <lineage>
        <taxon>Bacteria</taxon>
        <taxon>Pseudomonadati</taxon>
        <taxon>Bacteroidota</taxon>
        <taxon>Flavobacteriia</taxon>
        <taxon>Flavobacteriales</taxon>
        <taxon>Flavobacteriaceae</taxon>
        <taxon>Paucihalobacter</taxon>
    </lineage>
</organism>